<organism evidence="1 2">
    <name type="scientific">Solirubrobacter pauli</name>
    <dbReference type="NCBI Taxonomy" id="166793"/>
    <lineage>
        <taxon>Bacteria</taxon>
        <taxon>Bacillati</taxon>
        <taxon>Actinomycetota</taxon>
        <taxon>Thermoleophilia</taxon>
        <taxon>Solirubrobacterales</taxon>
        <taxon>Solirubrobacteraceae</taxon>
        <taxon>Solirubrobacter</taxon>
    </lineage>
</organism>
<sequence>MCATCAFTAAAGAAGFRTWLQTRGWAWLTPRRLRRLTVVSVIAAFAGMTITF</sequence>
<reference evidence="1 2" key="1">
    <citation type="submission" date="2018-10" db="EMBL/GenBank/DDBJ databases">
        <title>Genomic Encyclopedia of Archaeal and Bacterial Type Strains, Phase II (KMG-II): from individual species to whole genera.</title>
        <authorList>
            <person name="Goeker M."/>
        </authorList>
    </citation>
    <scope>NUCLEOTIDE SEQUENCE [LARGE SCALE GENOMIC DNA]</scope>
    <source>
        <strain evidence="1 2">DSM 14954</strain>
    </source>
</reference>
<evidence type="ECO:0000313" key="1">
    <source>
        <dbReference type="EMBL" id="RKQ87132.1"/>
    </source>
</evidence>
<dbReference type="Proteomes" id="UP000278962">
    <property type="component" value="Unassembled WGS sequence"/>
</dbReference>
<dbReference type="RefSeq" id="WP_170179406.1">
    <property type="nucleotide sequence ID" value="NZ_RBIL01000002.1"/>
</dbReference>
<dbReference type="EMBL" id="RBIL01000002">
    <property type="protein sequence ID" value="RKQ87132.1"/>
    <property type="molecule type" value="Genomic_DNA"/>
</dbReference>
<accession>A0A660L2P6</accession>
<comment type="caution">
    <text evidence="1">The sequence shown here is derived from an EMBL/GenBank/DDBJ whole genome shotgun (WGS) entry which is preliminary data.</text>
</comment>
<name>A0A660L2P6_9ACTN</name>
<keyword evidence="2" id="KW-1185">Reference proteome</keyword>
<gene>
    <name evidence="1" type="ORF">C8N24_5152</name>
</gene>
<proteinExistence type="predicted"/>
<dbReference type="AlphaFoldDB" id="A0A660L2P6"/>
<protein>
    <submittedName>
        <fullName evidence="1">Uncharacterized protein</fullName>
    </submittedName>
</protein>
<evidence type="ECO:0000313" key="2">
    <source>
        <dbReference type="Proteomes" id="UP000278962"/>
    </source>
</evidence>